<organism evidence="3 4">
    <name type="scientific">Clostridium thailandense</name>
    <dbReference type="NCBI Taxonomy" id="2794346"/>
    <lineage>
        <taxon>Bacteria</taxon>
        <taxon>Bacillati</taxon>
        <taxon>Bacillota</taxon>
        <taxon>Clostridia</taxon>
        <taxon>Eubacteriales</taxon>
        <taxon>Clostridiaceae</taxon>
        <taxon>Clostridium</taxon>
    </lineage>
</organism>
<accession>A0A949TYF4</accession>
<gene>
    <name evidence="3" type="ORF">I6U48_13380</name>
</gene>
<dbReference type="AlphaFoldDB" id="A0A949TYF4"/>
<evidence type="ECO:0000256" key="1">
    <source>
        <dbReference type="PROSITE-ProRule" id="PRU00325"/>
    </source>
</evidence>
<dbReference type="PROSITE" id="PS50966">
    <property type="entry name" value="ZF_SWIM"/>
    <property type="match status" value="2"/>
</dbReference>
<dbReference type="Pfam" id="PF04434">
    <property type="entry name" value="SWIM"/>
    <property type="match status" value="2"/>
</dbReference>
<evidence type="ECO:0000259" key="2">
    <source>
        <dbReference type="PROSITE" id="PS50966"/>
    </source>
</evidence>
<dbReference type="InterPro" id="IPR007527">
    <property type="entry name" value="Znf_SWIM"/>
</dbReference>
<dbReference type="EMBL" id="JAEEGC010000058">
    <property type="protein sequence ID" value="MBV7273895.1"/>
    <property type="molecule type" value="Genomic_DNA"/>
</dbReference>
<comment type="caution">
    <text evidence="3">The sequence shown here is derived from an EMBL/GenBank/DDBJ whole genome shotgun (WGS) entry which is preliminary data.</text>
</comment>
<sequence length="575" mass="66290">MDSRDNFLEKMKNFLLTIDEEYLIGISNKGIVNRAKKDLEASNKVDIEIEEEAVKCTLADDTICFLKDNIKEYKCSCPSRSLCKHVVMSYMYLKNNINIICPSVSENSEVQTENKSFDFTKLLNINTHNLPQIIGEKIFNEAVKRIKFGIEAQIEEGSILTIRFKEENYIVKIMANNKEGISEKEILEEAMCSCKSKEICRHKVEGILKYQLYKKLIKEEDLKLFNKKSSLGKESYSEAAKTVKKLMEDILFMGLSRMPESTLEKLESTALLCHNYNIPNLEKSLRAVKSELDLYFKKNASFSTRSLRNKLSKIYAAASAIESCKDEEMLYNLCGEHKSSYYDIPTIDLYGIGAESWSSKSGYEGITYYYYEENRGSIFTYTNSRPTYYDNKKKNSQTAYSYTPSFGIEGNTDDISKCHIRLSKGKINGENRISASEESRGEVLEVTDIHKLNLKDIFVNKWYKLLEGYPRTFMGTQNENSNLYIIKPEEFGKSNFDNIKQSFTMALYDKEGKEINMIVNFSKETKAIIQKLERIDRLKKYPEGILVKAYIIDGKLSVMPITLYYEDMSIENLTL</sequence>
<evidence type="ECO:0000313" key="3">
    <source>
        <dbReference type="EMBL" id="MBV7273895.1"/>
    </source>
</evidence>
<dbReference type="GO" id="GO:0008270">
    <property type="term" value="F:zinc ion binding"/>
    <property type="evidence" value="ECO:0007669"/>
    <property type="project" value="UniProtKB-KW"/>
</dbReference>
<keyword evidence="1" id="KW-0862">Zinc</keyword>
<dbReference type="Proteomes" id="UP000694308">
    <property type="component" value="Unassembled WGS sequence"/>
</dbReference>
<reference evidence="3" key="1">
    <citation type="submission" date="2020-12" db="EMBL/GenBank/DDBJ databases">
        <title>Clostridium thailandense sp. nov., a novel acetogenic bacterium isolated from peat land soil in Thailand.</title>
        <authorList>
            <person name="Chaikitkaew S."/>
            <person name="Birkeland N.K."/>
        </authorList>
    </citation>
    <scope>NUCLEOTIDE SEQUENCE</scope>
    <source>
        <strain evidence="3">PL3</strain>
    </source>
</reference>
<feature type="domain" description="SWIM-type" evidence="2">
    <location>
        <begin position="43"/>
        <end position="94"/>
    </location>
</feature>
<name>A0A949TYF4_9CLOT</name>
<keyword evidence="1" id="KW-0863">Zinc-finger</keyword>
<proteinExistence type="predicted"/>
<keyword evidence="4" id="KW-1185">Reference proteome</keyword>
<protein>
    <recommendedName>
        <fullName evidence="2">SWIM-type domain-containing protein</fullName>
    </recommendedName>
</protein>
<evidence type="ECO:0000313" key="4">
    <source>
        <dbReference type="Proteomes" id="UP000694308"/>
    </source>
</evidence>
<dbReference type="RefSeq" id="WP_218320963.1">
    <property type="nucleotide sequence ID" value="NZ_JAEEGC010000058.1"/>
</dbReference>
<feature type="domain" description="SWIM-type" evidence="2">
    <location>
        <begin position="169"/>
        <end position="211"/>
    </location>
</feature>
<keyword evidence="1" id="KW-0479">Metal-binding</keyword>